<proteinExistence type="predicted"/>
<dbReference type="EMBL" id="LAZR01001451">
    <property type="protein sequence ID" value="KKN44452.1"/>
    <property type="molecule type" value="Genomic_DNA"/>
</dbReference>
<comment type="caution">
    <text evidence="1">The sequence shown here is derived from an EMBL/GenBank/DDBJ whole genome shotgun (WGS) entry which is preliminary data.</text>
</comment>
<accession>A0A0F9R594</accession>
<organism evidence="1">
    <name type="scientific">marine sediment metagenome</name>
    <dbReference type="NCBI Taxonomy" id="412755"/>
    <lineage>
        <taxon>unclassified sequences</taxon>
        <taxon>metagenomes</taxon>
        <taxon>ecological metagenomes</taxon>
    </lineage>
</organism>
<protein>
    <submittedName>
        <fullName evidence="1">Uncharacterized protein</fullName>
    </submittedName>
</protein>
<name>A0A0F9R594_9ZZZZ</name>
<reference evidence="1" key="1">
    <citation type="journal article" date="2015" name="Nature">
        <title>Complex archaea that bridge the gap between prokaryotes and eukaryotes.</title>
        <authorList>
            <person name="Spang A."/>
            <person name="Saw J.H."/>
            <person name="Jorgensen S.L."/>
            <person name="Zaremba-Niedzwiedzka K."/>
            <person name="Martijn J."/>
            <person name="Lind A.E."/>
            <person name="van Eijk R."/>
            <person name="Schleper C."/>
            <person name="Guy L."/>
            <person name="Ettema T.J."/>
        </authorList>
    </citation>
    <scope>NUCLEOTIDE SEQUENCE</scope>
</reference>
<dbReference type="AlphaFoldDB" id="A0A0F9R594"/>
<sequence>MIDHQAEGEHIASQLGLVYNGPQMWGETFLFYTFTDPTTRTTFGARGLNQALANLLIKRQLFKMKPPDFPDIPDPAMVVQVFNKDVLRILDGITRPRGE</sequence>
<gene>
    <name evidence="1" type="ORF">LCGC14_0692990</name>
</gene>
<evidence type="ECO:0000313" key="1">
    <source>
        <dbReference type="EMBL" id="KKN44452.1"/>
    </source>
</evidence>